<evidence type="ECO:0000313" key="2">
    <source>
        <dbReference type="Proteomes" id="UP000585638"/>
    </source>
</evidence>
<dbReference type="InterPro" id="IPR025649">
    <property type="entry name" value="DUF4360"/>
</dbReference>
<dbReference type="PANTHER" id="PTHR38847">
    <property type="match status" value="1"/>
</dbReference>
<dbReference type="Proteomes" id="UP000585638">
    <property type="component" value="Unassembled WGS sequence"/>
</dbReference>
<evidence type="ECO:0000313" key="1">
    <source>
        <dbReference type="EMBL" id="MBB5889031.1"/>
    </source>
</evidence>
<dbReference type="EMBL" id="JACHIR010000001">
    <property type="protein sequence ID" value="MBB5889031.1"/>
    <property type="molecule type" value="Genomic_DNA"/>
</dbReference>
<gene>
    <name evidence="1" type="ORF">BJ998_000227</name>
</gene>
<dbReference type="AlphaFoldDB" id="A0A7W9KAQ6"/>
<dbReference type="Pfam" id="PF14273">
    <property type="entry name" value="DUF4360"/>
    <property type="match status" value="1"/>
</dbReference>
<dbReference type="RefSeq" id="WP_184857657.1">
    <property type="nucleotide sequence ID" value="NZ_BAAAWY010000013.1"/>
</dbReference>
<organism evidence="1 2">
    <name type="scientific">Kutzneria kofuensis</name>
    <dbReference type="NCBI Taxonomy" id="103725"/>
    <lineage>
        <taxon>Bacteria</taxon>
        <taxon>Bacillati</taxon>
        <taxon>Actinomycetota</taxon>
        <taxon>Actinomycetes</taxon>
        <taxon>Pseudonocardiales</taxon>
        <taxon>Pseudonocardiaceae</taxon>
        <taxon>Kutzneria</taxon>
    </lineage>
</organism>
<reference evidence="1 2" key="1">
    <citation type="submission" date="2020-08" db="EMBL/GenBank/DDBJ databases">
        <title>Sequencing the genomes of 1000 actinobacteria strains.</title>
        <authorList>
            <person name="Klenk H.-P."/>
        </authorList>
    </citation>
    <scope>NUCLEOTIDE SEQUENCE [LARGE SCALE GENOMIC DNA]</scope>
    <source>
        <strain evidence="1 2">DSM 43851</strain>
    </source>
</reference>
<comment type="caution">
    <text evidence="1">The sequence shown here is derived from an EMBL/GenBank/DDBJ whole genome shotgun (WGS) entry which is preliminary data.</text>
</comment>
<evidence type="ECO:0008006" key="3">
    <source>
        <dbReference type="Google" id="ProtNLM"/>
    </source>
</evidence>
<dbReference type="PANTHER" id="PTHR38847:SF1">
    <property type="entry name" value="PSEUDOURIDINE SYNTHASE RSUA_RLUA-LIKE DOMAIN-CONTAINING PROTEIN"/>
    <property type="match status" value="1"/>
</dbReference>
<proteinExistence type="predicted"/>
<keyword evidence="2" id="KW-1185">Reference proteome</keyword>
<sequence>MRSLLAVALYALTTAVTPPQPVTIDLLTASGTGCLASTTAIAISPDNVAFTVTYSDFAVQGNGKSAHKDCTLTVRVNQPPGYTYGIDETDFRGFAHLDDGARGVETATYRFTGMPTRHSTQTFAGPKDDDWQVTDRPDAGSVVHGPCNDRKPLTITADLKLDGKSASSFMTMDSTDGAVSARFHLSWLKC</sequence>
<accession>A0A7W9KAQ6</accession>
<name>A0A7W9KAQ6_9PSEU</name>
<protein>
    <recommendedName>
        <fullName evidence="3">DUF4360 domain-containing protein</fullName>
    </recommendedName>
</protein>